<keyword evidence="1" id="KW-0472">Membrane</keyword>
<feature type="transmembrane region" description="Helical" evidence="1">
    <location>
        <begin position="56"/>
        <end position="78"/>
    </location>
</feature>
<keyword evidence="3" id="KW-1185">Reference proteome</keyword>
<evidence type="ECO:0008006" key="4">
    <source>
        <dbReference type="Google" id="ProtNLM"/>
    </source>
</evidence>
<dbReference type="AlphaFoldDB" id="A0A6M0Q8G7"/>
<feature type="transmembrane region" description="Helical" evidence="1">
    <location>
        <begin position="32"/>
        <end position="50"/>
    </location>
</feature>
<keyword evidence="1" id="KW-0812">Transmembrane</keyword>
<feature type="transmembrane region" description="Helical" evidence="1">
    <location>
        <begin position="6"/>
        <end position="25"/>
    </location>
</feature>
<comment type="caution">
    <text evidence="2">The sequence shown here is derived from an EMBL/GenBank/DDBJ whole genome shotgun (WGS) entry which is preliminary data.</text>
</comment>
<accession>A0A6M0Q8G7</accession>
<evidence type="ECO:0000256" key="1">
    <source>
        <dbReference type="SAM" id="Phobius"/>
    </source>
</evidence>
<name>A0A6M0Q8G7_9BACI</name>
<evidence type="ECO:0000313" key="2">
    <source>
        <dbReference type="EMBL" id="NEY72557.1"/>
    </source>
</evidence>
<gene>
    <name evidence="2" type="ORF">G4D63_12540</name>
</gene>
<dbReference type="Proteomes" id="UP000481043">
    <property type="component" value="Unassembled WGS sequence"/>
</dbReference>
<protein>
    <recommendedName>
        <fullName evidence="4">Holin</fullName>
    </recommendedName>
</protein>
<evidence type="ECO:0000313" key="3">
    <source>
        <dbReference type="Proteomes" id="UP000481043"/>
    </source>
</evidence>
<sequence>METLMGMEFTAYVGLAVLLFAIRQATGIHNRYIPITAVVLGIAFAMFEYKDFTFDIFLIGLKYALYGVGTVATIKYTLTKTDKGNPRAVE</sequence>
<reference evidence="2 3" key="1">
    <citation type="submission" date="2020-02" db="EMBL/GenBank/DDBJ databases">
        <title>Bacillus aquiflavi sp. nov., isolated from yellow water of strong flavor Chinese baijiu in Yibin region of China.</title>
        <authorList>
            <person name="Xie J."/>
        </authorList>
    </citation>
    <scope>NUCLEOTIDE SEQUENCE [LARGE SCALE GENOMIC DNA]</scope>
    <source>
        <strain evidence="2 3">SA4</strain>
    </source>
</reference>
<dbReference type="RefSeq" id="WP_204559123.1">
    <property type="nucleotide sequence ID" value="NZ_JAAIWM010000004.1"/>
</dbReference>
<organism evidence="2 3">
    <name type="scientific">Bacillus mesophilus</name>
    <dbReference type="NCBI Taxonomy" id="1808955"/>
    <lineage>
        <taxon>Bacteria</taxon>
        <taxon>Bacillati</taxon>
        <taxon>Bacillota</taxon>
        <taxon>Bacilli</taxon>
        <taxon>Bacillales</taxon>
        <taxon>Bacillaceae</taxon>
        <taxon>Bacillus</taxon>
    </lineage>
</organism>
<keyword evidence="1" id="KW-1133">Transmembrane helix</keyword>
<proteinExistence type="predicted"/>
<dbReference type="EMBL" id="JAAIWM010000004">
    <property type="protein sequence ID" value="NEY72557.1"/>
    <property type="molecule type" value="Genomic_DNA"/>
</dbReference>